<dbReference type="InterPro" id="IPR020846">
    <property type="entry name" value="MFS_dom"/>
</dbReference>
<feature type="transmembrane region" description="Helical" evidence="6">
    <location>
        <begin position="168"/>
        <end position="188"/>
    </location>
</feature>
<dbReference type="PANTHER" id="PTHR43124:SF3">
    <property type="entry name" value="CHLORAMPHENICOL EFFLUX PUMP RV0191"/>
    <property type="match status" value="1"/>
</dbReference>
<evidence type="ECO:0000256" key="4">
    <source>
        <dbReference type="ARBA" id="ARBA00022989"/>
    </source>
</evidence>
<dbReference type="Pfam" id="PF07690">
    <property type="entry name" value="MFS_1"/>
    <property type="match status" value="1"/>
</dbReference>
<protein>
    <submittedName>
        <fullName evidence="8">MFS transporter</fullName>
    </submittedName>
</protein>
<feature type="domain" description="Major facilitator superfamily (MFS) profile" evidence="7">
    <location>
        <begin position="1"/>
        <end position="400"/>
    </location>
</feature>
<dbReference type="InterPro" id="IPR036259">
    <property type="entry name" value="MFS_trans_sf"/>
</dbReference>
<feature type="transmembrane region" description="Helical" evidence="6">
    <location>
        <begin position="310"/>
        <end position="336"/>
    </location>
</feature>
<feature type="transmembrane region" description="Helical" evidence="6">
    <location>
        <begin position="348"/>
        <end position="371"/>
    </location>
</feature>
<dbReference type="Gene3D" id="1.20.1250.20">
    <property type="entry name" value="MFS general substrate transporter like domains"/>
    <property type="match status" value="2"/>
</dbReference>
<feature type="transmembrane region" description="Helical" evidence="6">
    <location>
        <begin position="78"/>
        <end position="101"/>
    </location>
</feature>
<evidence type="ECO:0000259" key="7">
    <source>
        <dbReference type="PROSITE" id="PS50850"/>
    </source>
</evidence>
<dbReference type="InterPro" id="IPR050189">
    <property type="entry name" value="MFS_Efflux_Transporters"/>
</dbReference>
<feature type="transmembrane region" description="Helical" evidence="6">
    <location>
        <begin position="107"/>
        <end position="130"/>
    </location>
</feature>
<dbReference type="GO" id="GO:0022857">
    <property type="term" value="F:transmembrane transporter activity"/>
    <property type="evidence" value="ECO:0007669"/>
    <property type="project" value="InterPro"/>
</dbReference>
<accession>A0A3L9Y2B3</accession>
<name>A0A3L9Y2B3_9RHOB</name>
<evidence type="ECO:0000313" key="9">
    <source>
        <dbReference type="Proteomes" id="UP000281343"/>
    </source>
</evidence>
<dbReference type="OrthoDB" id="1404228at2"/>
<feature type="transmembrane region" description="Helical" evidence="6">
    <location>
        <begin position="142"/>
        <end position="162"/>
    </location>
</feature>
<keyword evidence="5 6" id="KW-0472">Membrane</keyword>
<dbReference type="AlphaFoldDB" id="A0A3L9Y2B3"/>
<organism evidence="8 9">
    <name type="scientific">Rhodophyticola porphyridii</name>
    <dbReference type="NCBI Taxonomy" id="1852017"/>
    <lineage>
        <taxon>Bacteria</taxon>
        <taxon>Pseudomonadati</taxon>
        <taxon>Pseudomonadota</taxon>
        <taxon>Alphaproteobacteria</taxon>
        <taxon>Rhodobacterales</taxon>
        <taxon>Roseobacteraceae</taxon>
        <taxon>Rhodophyticola</taxon>
    </lineage>
</organism>
<evidence type="ECO:0000256" key="6">
    <source>
        <dbReference type="SAM" id="Phobius"/>
    </source>
</evidence>
<dbReference type="PROSITE" id="PS50850">
    <property type="entry name" value="MFS"/>
    <property type="match status" value="1"/>
</dbReference>
<evidence type="ECO:0000256" key="2">
    <source>
        <dbReference type="ARBA" id="ARBA00022475"/>
    </source>
</evidence>
<dbReference type="Proteomes" id="UP000281343">
    <property type="component" value="Unassembled WGS sequence"/>
</dbReference>
<keyword evidence="4 6" id="KW-1133">Transmembrane helix</keyword>
<dbReference type="PANTHER" id="PTHR43124">
    <property type="entry name" value="PURINE EFFLUX PUMP PBUE"/>
    <property type="match status" value="1"/>
</dbReference>
<gene>
    <name evidence="8" type="ORF">D9R08_07250</name>
</gene>
<keyword evidence="3 6" id="KW-0812">Transmembrane</keyword>
<feature type="transmembrane region" description="Helical" evidence="6">
    <location>
        <begin position="285"/>
        <end position="304"/>
    </location>
</feature>
<evidence type="ECO:0000256" key="1">
    <source>
        <dbReference type="ARBA" id="ARBA00004651"/>
    </source>
</evidence>
<dbReference type="EMBL" id="RCNT01000003">
    <property type="protein sequence ID" value="RMA42592.1"/>
    <property type="molecule type" value="Genomic_DNA"/>
</dbReference>
<feature type="transmembrane region" description="Helical" evidence="6">
    <location>
        <begin position="219"/>
        <end position="240"/>
    </location>
</feature>
<evidence type="ECO:0000256" key="5">
    <source>
        <dbReference type="ARBA" id="ARBA00023136"/>
    </source>
</evidence>
<feature type="transmembrane region" description="Helical" evidence="6">
    <location>
        <begin position="49"/>
        <end position="66"/>
    </location>
</feature>
<dbReference type="RefSeq" id="WP_121897377.1">
    <property type="nucleotide sequence ID" value="NZ_RCNT01000003.1"/>
</dbReference>
<reference evidence="8 9" key="1">
    <citation type="submission" date="2018-10" db="EMBL/GenBank/DDBJ databases">
        <authorList>
            <person name="Jung H.S."/>
            <person name="Jeon C.O."/>
        </authorList>
    </citation>
    <scope>NUCLEOTIDE SEQUENCE [LARGE SCALE GENOMIC DNA]</scope>
    <source>
        <strain evidence="8 9">MA-7-27</strain>
    </source>
</reference>
<comment type="subcellular location">
    <subcellularLocation>
        <location evidence="1">Cell membrane</location>
        <topology evidence="1">Multi-pass membrane protein</topology>
    </subcellularLocation>
</comment>
<feature type="transmembrane region" description="Helical" evidence="6">
    <location>
        <begin position="377"/>
        <end position="395"/>
    </location>
</feature>
<keyword evidence="9" id="KW-1185">Reference proteome</keyword>
<feature type="transmembrane region" description="Helical" evidence="6">
    <location>
        <begin position="260"/>
        <end position="278"/>
    </location>
</feature>
<dbReference type="InterPro" id="IPR011701">
    <property type="entry name" value="MFS"/>
</dbReference>
<evidence type="ECO:0000313" key="8">
    <source>
        <dbReference type="EMBL" id="RMA42592.1"/>
    </source>
</evidence>
<keyword evidence="2" id="KW-1003">Cell membrane</keyword>
<sequence length="410" mass="43899">MRRFLIDNRRWLATGLLLTFGSSFGQTWFISLFAGEIRAEYGLSDGQWGALYTLATLGSAALLLSRGSLADTVPFSRLVPLVAGMFAIAALAMAFGTSIWALGIAVFLLRFCGQGMFSHVAATAMGRWFVATRGKAVAIKGLGYPIGEMVLPILVVILIGAIGWRATWGVTAAFIGLVILPVLMLLLAQDRVPSGQTEAVGSTGLAGRHWRRGEVLRHWLFPALIPLMLTPGFIGTVVFFHQVHIAEIKGWSLVQMAPAYPVFATVTVVTSLIAGWAADRFGADRFLPVVLLPMGLSMFLIGPAETPAHWMLTLAVLALTQGVVGTLWGALLPMVYGTNHLGAVRSMVIALMVFSTAIGPGITGALIDWGVPFPDQGFAMGIWCLLLAGAMGLVLRRLTAERRSIPVQTL</sequence>
<dbReference type="GO" id="GO:0005886">
    <property type="term" value="C:plasma membrane"/>
    <property type="evidence" value="ECO:0007669"/>
    <property type="project" value="UniProtKB-SubCell"/>
</dbReference>
<comment type="caution">
    <text evidence="8">The sequence shown here is derived from an EMBL/GenBank/DDBJ whole genome shotgun (WGS) entry which is preliminary data.</text>
</comment>
<dbReference type="SUPFAM" id="SSF103473">
    <property type="entry name" value="MFS general substrate transporter"/>
    <property type="match status" value="1"/>
</dbReference>
<evidence type="ECO:0000256" key="3">
    <source>
        <dbReference type="ARBA" id="ARBA00022692"/>
    </source>
</evidence>
<proteinExistence type="predicted"/>